<evidence type="ECO:0000313" key="3">
    <source>
        <dbReference type="Proteomes" id="UP001143307"/>
    </source>
</evidence>
<comment type="caution">
    <text evidence="2">The sequence shown here is derived from an EMBL/GenBank/DDBJ whole genome shotgun (WGS) entry which is preliminary data.</text>
</comment>
<accession>A0ABT3SXZ8</accession>
<evidence type="ECO:0000256" key="1">
    <source>
        <dbReference type="SAM" id="Phobius"/>
    </source>
</evidence>
<proteinExistence type="predicted"/>
<dbReference type="EMBL" id="SHNP01000004">
    <property type="protein sequence ID" value="MCX2974192.1"/>
    <property type="molecule type" value="Genomic_DNA"/>
</dbReference>
<dbReference type="Pfam" id="PF16074">
    <property type="entry name" value="PilW"/>
    <property type="match status" value="1"/>
</dbReference>
<sequence length="341" mass="36606">MSVTLSMPLVSKTNRGFSLIEFMIAMVLGLIIISGATSVYLASKNSLIESEQFASVSENGRFALQILNYAARHAAFFGSAAPADIRKDASLGAVSGDCDDPASAYNTSATFFAVRATSADVLGCIDDAMPNTDVLVLKNVRAKPLYDANPDDPNALRDGVISFPAGGWDAESVYVVANSEAGLIVDGADAKPDVYEGSELALGVAWPYRIQIFYIRNSVAGPVLSRKVLGWNGTAMAIESENLVQGVENMRFLFGFDSNNDGDVDSINSLAAVDAANAWDRVISMQAFILLRSQETDPGYINEKTYRLGDITLAPADDIRRLLMQTEITLRNPRLVLRGGA</sequence>
<keyword evidence="1" id="KW-0472">Membrane</keyword>
<gene>
    <name evidence="2" type="ORF">EYC87_11420</name>
</gene>
<keyword evidence="3" id="KW-1185">Reference proteome</keyword>
<name>A0ABT3SXZ8_9GAMM</name>
<dbReference type="InterPro" id="IPR012902">
    <property type="entry name" value="N_methyl_site"/>
</dbReference>
<dbReference type="Proteomes" id="UP001143307">
    <property type="component" value="Unassembled WGS sequence"/>
</dbReference>
<organism evidence="2 3">
    <name type="scientific">Candidatus Seongchinamella marina</name>
    <dbReference type="NCBI Taxonomy" id="2518990"/>
    <lineage>
        <taxon>Bacteria</taxon>
        <taxon>Pseudomonadati</taxon>
        <taxon>Pseudomonadota</taxon>
        <taxon>Gammaproteobacteria</taxon>
        <taxon>Cellvibrionales</taxon>
        <taxon>Halieaceae</taxon>
        <taxon>Seongchinamella</taxon>
    </lineage>
</organism>
<dbReference type="RefSeq" id="WP_279252995.1">
    <property type="nucleotide sequence ID" value="NZ_SHNP01000004.1"/>
</dbReference>
<reference evidence="2" key="1">
    <citation type="submission" date="2019-02" db="EMBL/GenBank/DDBJ databases">
        <authorList>
            <person name="Li S.-H."/>
        </authorList>
    </citation>
    <scope>NUCLEOTIDE SEQUENCE</scope>
    <source>
        <strain evidence="2">IMCC8485</strain>
    </source>
</reference>
<dbReference type="NCBIfam" id="TIGR02532">
    <property type="entry name" value="IV_pilin_GFxxxE"/>
    <property type="match status" value="1"/>
</dbReference>
<evidence type="ECO:0000313" key="2">
    <source>
        <dbReference type="EMBL" id="MCX2974192.1"/>
    </source>
</evidence>
<dbReference type="PROSITE" id="PS00409">
    <property type="entry name" value="PROKAR_NTER_METHYL"/>
    <property type="match status" value="1"/>
</dbReference>
<keyword evidence="1" id="KW-0812">Transmembrane</keyword>
<protein>
    <submittedName>
        <fullName evidence="2">Prepilin-type N-terminal cleavage/methylation domain-containing protein</fullName>
    </submittedName>
</protein>
<dbReference type="Pfam" id="PF07963">
    <property type="entry name" value="N_methyl"/>
    <property type="match status" value="1"/>
</dbReference>
<keyword evidence="1" id="KW-1133">Transmembrane helix</keyword>
<dbReference type="InterPro" id="IPR032092">
    <property type="entry name" value="PilW"/>
</dbReference>
<feature type="transmembrane region" description="Helical" evidence="1">
    <location>
        <begin position="20"/>
        <end position="42"/>
    </location>
</feature>